<keyword evidence="1 2" id="KW-0597">Phosphoprotein</keyword>
<dbReference type="PROSITE" id="PS50110">
    <property type="entry name" value="RESPONSE_REGULATORY"/>
    <property type="match status" value="1"/>
</dbReference>
<feature type="modified residue" description="4-aspartylphosphate" evidence="2">
    <location>
        <position position="56"/>
    </location>
</feature>
<evidence type="ECO:0000313" key="4">
    <source>
        <dbReference type="EMBL" id="RKH64761.1"/>
    </source>
</evidence>
<dbReference type="PANTHER" id="PTHR44591">
    <property type="entry name" value="STRESS RESPONSE REGULATOR PROTEIN 1"/>
    <property type="match status" value="1"/>
</dbReference>
<organism evidence="4 5">
    <name type="scientific">Corallococcus llansteffanensis</name>
    <dbReference type="NCBI Taxonomy" id="2316731"/>
    <lineage>
        <taxon>Bacteria</taxon>
        <taxon>Pseudomonadati</taxon>
        <taxon>Myxococcota</taxon>
        <taxon>Myxococcia</taxon>
        <taxon>Myxococcales</taxon>
        <taxon>Cystobacterineae</taxon>
        <taxon>Myxococcaceae</taxon>
        <taxon>Corallococcus</taxon>
    </lineage>
</organism>
<dbReference type="Proteomes" id="UP000272888">
    <property type="component" value="Unassembled WGS sequence"/>
</dbReference>
<dbReference type="GO" id="GO:0000160">
    <property type="term" value="P:phosphorelay signal transduction system"/>
    <property type="evidence" value="ECO:0007669"/>
    <property type="project" value="InterPro"/>
</dbReference>
<dbReference type="Gene3D" id="3.40.50.2300">
    <property type="match status" value="1"/>
</dbReference>
<dbReference type="AlphaFoldDB" id="A0A3A8QB11"/>
<dbReference type="RefSeq" id="WP_120642614.1">
    <property type="nucleotide sequence ID" value="NZ_RAWB01000046.1"/>
</dbReference>
<feature type="domain" description="Response regulatory" evidence="3">
    <location>
        <begin position="7"/>
        <end position="122"/>
    </location>
</feature>
<name>A0A3A8QB11_9BACT</name>
<dbReference type="Pfam" id="PF00072">
    <property type="entry name" value="Response_reg"/>
    <property type="match status" value="1"/>
</dbReference>
<accession>A0A3A8QB11</accession>
<protein>
    <submittedName>
        <fullName evidence="4">Response regulator</fullName>
    </submittedName>
</protein>
<keyword evidence="5" id="KW-1185">Reference proteome</keyword>
<dbReference type="EMBL" id="RAWB01000046">
    <property type="protein sequence ID" value="RKH64761.1"/>
    <property type="molecule type" value="Genomic_DNA"/>
</dbReference>
<proteinExistence type="predicted"/>
<gene>
    <name evidence="4" type="ORF">D7V93_06915</name>
</gene>
<dbReference type="InterPro" id="IPR050595">
    <property type="entry name" value="Bact_response_regulator"/>
</dbReference>
<comment type="caution">
    <text evidence="4">The sequence shown here is derived from an EMBL/GenBank/DDBJ whole genome shotgun (WGS) entry which is preliminary data.</text>
</comment>
<dbReference type="PANTHER" id="PTHR44591:SF3">
    <property type="entry name" value="RESPONSE REGULATORY DOMAIN-CONTAINING PROTEIN"/>
    <property type="match status" value="1"/>
</dbReference>
<reference evidence="5" key="1">
    <citation type="submission" date="2018-09" db="EMBL/GenBank/DDBJ databases">
        <authorList>
            <person name="Livingstone P.G."/>
            <person name="Whitworth D.E."/>
        </authorList>
    </citation>
    <scope>NUCLEOTIDE SEQUENCE [LARGE SCALE GENOMIC DNA]</scope>
    <source>
        <strain evidence="5">CA051B</strain>
    </source>
</reference>
<dbReference type="SMART" id="SM00448">
    <property type="entry name" value="REC"/>
    <property type="match status" value="1"/>
</dbReference>
<evidence type="ECO:0000256" key="1">
    <source>
        <dbReference type="ARBA" id="ARBA00022553"/>
    </source>
</evidence>
<sequence>MAEPKPRVLVVDDDPDLLDLVQRSLSAYGFDVQTHTSALGVSNIVRASEPDFVLIDVNFPALKGDKVVGLARQYAPPGTRFILYSASDEAKLRSLAIASGADGYISKSVQGADLAQKLNAMRLKPRTAAPGRNPSPIEG</sequence>
<dbReference type="SUPFAM" id="SSF52172">
    <property type="entry name" value="CheY-like"/>
    <property type="match status" value="1"/>
</dbReference>
<evidence type="ECO:0000313" key="5">
    <source>
        <dbReference type="Proteomes" id="UP000272888"/>
    </source>
</evidence>
<evidence type="ECO:0000256" key="2">
    <source>
        <dbReference type="PROSITE-ProRule" id="PRU00169"/>
    </source>
</evidence>
<dbReference type="InterPro" id="IPR001789">
    <property type="entry name" value="Sig_transdc_resp-reg_receiver"/>
</dbReference>
<evidence type="ECO:0000259" key="3">
    <source>
        <dbReference type="PROSITE" id="PS50110"/>
    </source>
</evidence>
<dbReference type="InterPro" id="IPR011006">
    <property type="entry name" value="CheY-like_superfamily"/>
</dbReference>